<name>A0A9Q0S205_9DIPT</name>
<keyword evidence="8" id="KW-1185">Reference proteome</keyword>
<dbReference type="PANTHER" id="PTHR12546:SF60">
    <property type="entry name" value="MISFIRE, ISOFORM F"/>
    <property type="match status" value="1"/>
</dbReference>
<comment type="subcellular location">
    <subcellularLocation>
        <location evidence="1">Membrane</location>
        <topology evidence="1">Single-pass membrane protein</topology>
    </subcellularLocation>
</comment>
<reference evidence="7" key="1">
    <citation type="submission" date="2022-07" db="EMBL/GenBank/DDBJ databases">
        <authorList>
            <person name="Trinca V."/>
            <person name="Uliana J.V.C."/>
            <person name="Torres T.T."/>
            <person name="Ward R.J."/>
            <person name="Monesi N."/>
        </authorList>
    </citation>
    <scope>NUCLEOTIDE SEQUENCE</scope>
    <source>
        <strain evidence="7">HSMRA1968</strain>
        <tissue evidence="7">Whole embryos</tissue>
    </source>
</reference>
<gene>
    <name evidence="7" type="primary">Otof_1</name>
    <name evidence="7" type="ORF">Bhyg_05561</name>
</gene>
<sequence>PIGCSHTCMYCGCYSGSANLSVWIGTSKDKTNALPDDCVETESGLVSTADSIFKCNVYIHQAKIRPGSDQSGLADVRVIATLKDTQGSTALIHNSLSPLWNEVITFNCIKMVGNATSYLDDPAMIFLDVYDFDGKKKQTKELICTAILRPETKPLNTAEANVLNLPKSE</sequence>
<keyword evidence="4" id="KW-1133">Transmembrane helix</keyword>
<keyword evidence="3" id="KW-0677">Repeat</keyword>
<dbReference type="InterPro" id="IPR000008">
    <property type="entry name" value="C2_dom"/>
</dbReference>
<dbReference type="Proteomes" id="UP001151699">
    <property type="component" value="Chromosome B"/>
</dbReference>
<dbReference type="Pfam" id="PF00168">
    <property type="entry name" value="C2"/>
    <property type="match status" value="1"/>
</dbReference>
<dbReference type="GO" id="GO:0007009">
    <property type="term" value="P:plasma membrane organization"/>
    <property type="evidence" value="ECO:0007669"/>
    <property type="project" value="TreeGrafter"/>
</dbReference>
<evidence type="ECO:0000256" key="3">
    <source>
        <dbReference type="ARBA" id="ARBA00022737"/>
    </source>
</evidence>
<evidence type="ECO:0000313" key="7">
    <source>
        <dbReference type="EMBL" id="KAJ6640630.1"/>
    </source>
</evidence>
<dbReference type="PANTHER" id="PTHR12546">
    <property type="entry name" value="FER-1-LIKE"/>
    <property type="match status" value="1"/>
</dbReference>
<evidence type="ECO:0000256" key="5">
    <source>
        <dbReference type="ARBA" id="ARBA00023136"/>
    </source>
</evidence>
<organism evidence="7 8">
    <name type="scientific">Pseudolycoriella hygida</name>
    <dbReference type="NCBI Taxonomy" id="35572"/>
    <lineage>
        <taxon>Eukaryota</taxon>
        <taxon>Metazoa</taxon>
        <taxon>Ecdysozoa</taxon>
        <taxon>Arthropoda</taxon>
        <taxon>Hexapoda</taxon>
        <taxon>Insecta</taxon>
        <taxon>Pterygota</taxon>
        <taxon>Neoptera</taxon>
        <taxon>Endopterygota</taxon>
        <taxon>Diptera</taxon>
        <taxon>Nematocera</taxon>
        <taxon>Sciaroidea</taxon>
        <taxon>Sciaridae</taxon>
        <taxon>Pseudolycoriella</taxon>
    </lineage>
</organism>
<evidence type="ECO:0000259" key="6">
    <source>
        <dbReference type="PROSITE" id="PS50004"/>
    </source>
</evidence>
<keyword evidence="5" id="KW-0472">Membrane</keyword>
<dbReference type="GO" id="GO:0016020">
    <property type="term" value="C:membrane"/>
    <property type="evidence" value="ECO:0007669"/>
    <property type="project" value="UniProtKB-SubCell"/>
</dbReference>
<feature type="non-terminal residue" evidence="7">
    <location>
        <position position="1"/>
    </location>
</feature>
<evidence type="ECO:0000256" key="1">
    <source>
        <dbReference type="ARBA" id="ARBA00004167"/>
    </source>
</evidence>
<proteinExistence type="predicted"/>
<feature type="domain" description="C2" evidence="6">
    <location>
        <begin position="35"/>
        <end position="164"/>
    </location>
</feature>
<dbReference type="EMBL" id="WJQU01000002">
    <property type="protein sequence ID" value="KAJ6640630.1"/>
    <property type="molecule type" value="Genomic_DNA"/>
</dbReference>
<evidence type="ECO:0000256" key="2">
    <source>
        <dbReference type="ARBA" id="ARBA00022692"/>
    </source>
</evidence>
<dbReference type="OrthoDB" id="10059618at2759"/>
<keyword evidence="2" id="KW-0812">Transmembrane</keyword>
<evidence type="ECO:0000256" key="4">
    <source>
        <dbReference type="ARBA" id="ARBA00022989"/>
    </source>
</evidence>
<accession>A0A9Q0S205</accession>
<comment type="caution">
    <text evidence="7">The sequence shown here is derived from an EMBL/GenBank/DDBJ whole genome shotgun (WGS) entry which is preliminary data.</text>
</comment>
<protein>
    <submittedName>
        <fullName evidence="7">Otoferlin</fullName>
    </submittedName>
</protein>
<dbReference type="AlphaFoldDB" id="A0A9Q0S205"/>
<dbReference type="PROSITE" id="PS50004">
    <property type="entry name" value="C2"/>
    <property type="match status" value="1"/>
</dbReference>
<evidence type="ECO:0000313" key="8">
    <source>
        <dbReference type="Proteomes" id="UP001151699"/>
    </source>
</evidence>
<feature type="non-terminal residue" evidence="7">
    <location>
        <position position="169"/>
    </location>
</feature>
<dbReference type="SUPFAM" id="SSF49562">
    <property type="entry name" value="C2 domain (Calcium/lipid-binding domain, CaLB)"/>
    <property type="match status" value="1"/>
</dbReference>
<dbReference type="Gene3D" id="2.60.40.150">
    <property type="entry name" value="C2 domain"/>
    <property type="match status" value="1"/>
</dbReference>
<dbReference type="InterPro" id="IPR035892">
    <property type="entry name" value="C2_domain_sf"/>
</dbReference>
<dbReference type="InterPro" id="IPR037721">
    <property type="entry name" value="Ferlin"/>
</dbReference>